<name>A0A3S1CPP3_9CYAN</name>
<dbReference type="PANTHER" id="PTHR43047:SF72">
    <property type="entry name" value="OSMOSENSING HISTIDINE PROTEIN KINASE SLN1"/>
    <property type="match status" value="1"/>
</dbReference>
<keyword evidence="6" id="KW-0902">Two-component regulatory system</keyword>
<dbReference type="SUPFAM" id="SSF55874">
    <property type="entry name" value="ATPase domain of HSP90 chaperone/DNA topoisomerase II/histidine kinase"/>
    <property type="match status" value="1"/>
</dbReference>
<evidence type="ECO:0000256" key="1">
    <source>
        <dbReference type="ARBA" id="ARBA00000085"/>
    </source>
</evidence>
<dbReference type="AlphaFoldDB" id="A0A3S1CPP3"/>
<dbReference type="PANTHER" id="PTHR43047">
    <property type="entry name" value="TWO-COMPONENT HISTIDINE PROTEIN KINASE"/>
    <property type="match status" value="1"/>
</dbReference>
<dbReference type="Gene3D" id="3.40.50.2300">
    <property type="match status" value="1"/>
</dbReference>
<feature type="domain" description="Response regulatory" evidence="9">
    <location>
        <begin position="8"/>
        <end position="124"/>
    </location>
</feature>
<dbReference type="CDD" id="cd00082">
    <property type="entry name" value="HisKA"/>
    <property type="match status" value="1"/>
</dbReference>
<dbReference type="CDD" id="cd19920">
    <property type="entry name" value="REC_PA4781-like"/>
    <property type="match status" value="1"/>
</dbReference>
<evidence type="ECO:0000256" key="2">
    <source>
        <dbReference type="ARBA" id="ARBA00012438"/>
    </source>
</evidence>
<evidence type="ECO:0000313" key="10">
    <source>
        <dbReference type="EMBL" id="RUT06058.1"/>
    </source>
</evidence>
<dbReference type="PROSITE" id="PS50109">
    <property type="entry name" value="HIS_KIN"/>
    <property type="match status" value="1"/>
</dbReference>
<accession>A0A3S1CPP3</accession>
<dbReference type="InterPro" id="IPR011006">
    <property type="entry name" value="CheY-like_superfamily"/>
</dbReference>
<evidence type="ECO:0000256" key="5">
    <source>
        <dbReference type="ARBA" id="ARBA00022777"/>
    </source>
</evidence>
<dbReference type="SMART" id="SM00387">
    <property type="entry name" value="HATPase_c"/>
    <property type="match status" value="1"/>
</dbReference>
<keyword evidence="4" id="KW-0808">Transferase</keyword>
<dbReference type="SUPFAM" id="SSF47384">
    <property type="entry name" value="Homodimeric domain of signal transducing histidine kinase"/>
    <property type="match status" value="1"/>
</dbReference>
<dbReference type="InterPro" id="IPR003594">
    <property type="entry name" value="HATPase_dom"/>
</dbReference>
<dbReference type="InterPro" id="IPR001789">
    <property type="entry name" value="Sig_transdc_resp-reg_receiver"/>
</dbReference>
<dbReference type="Pfam" id="PF00072">
    <property type="entry name" value="Response_reg"/>
    <property type="match status" value="1"/>
</dbReference>
<dbReference type="OrthoDB" id="569699at2"/>
<dbReference type="InterPro" id="IPR003661">
    <property type="entry name" value="HisK_dim/P_dom"/>
</dbReference>
<reference evidence="10" key="2">
    <citation type="journal article" date="2019" name="Genome Biol. Evol.">
        <title>Day and night: Metabolic profiles and evolutionary relationships of six axenic non-marine cyanobacteria.</title>
        <authorList>
            <person name="Will S.E."/>
            <person name="Henke P."/>
            <person name="Boedeker C."/>
            <person name="Huang S."/>
            <person name="Brinkmann H."/>
            <person name="Rohde M."/>
            <person name="Jarek M."/>
            <person name="Friedl T."/>
            <person name="Seufert S."/>
            <person name="Schumacher M."/>
            <person name="Overmann J."/>
            <person name="Neumann-Schaal M."/>
            <person name="Petersen J."/>
        </authorList>
    </citation>
    <scope>NUCLEOTIDE SEQUENCE [LARGE SCALE GENOMIC DNA]</scope>
    <source>
        <strain evidence="10">PCC 7102</strain>
    </source>
</reference>
<protein>
    <recommendedName>
        <fullName evidence="2">histidine kinase</fullName>
        <ecNumber evidence="2">2.7.13.3</ecNumber>
    </recommendedName>
</protein>
<evidence type="ECO:0000259" key="8">
    <source>
        <dbReference type="PROSITE" id="PS50109"/>
    </source>
</evidence>
<evidence type="ECO:0000313" key="11">
    <source>
        <dbReference type="Proteomes" id="UP000271624"/>
    </source>
</evidence>
<keyword evidence="11" id="KW-1185">Reference proteome</keyword>
<dbReference type="EMBL" id="RSCL01000007">
    <property type="protein sequence ID" value="RUT06058.1"/>
    <property type="molecule type" value="Genomic_DNA"/>
</dbReference>
<evidence type="ECO:0000256" key="4">
    <source>
        <dbReference type="ARBA" id="ARBA00022679"/>
    </source>
</evidence>
<dbReference type="EC" id="2.7.13.3" evidence="2"/>
<dbReference type="RefSeq" id="WP_127081741.1">
    <property type="nucleotide sequence ID" value="NZ_RSCL01000007.1"/>
</dbReference>
<dbReference type="InterPro" id="IPR004358">
    <property type="entry name" value="Sig_transdc_His_kin-like_C"/>
</dbReference>
<dbReference type="SMART" id="SM00448">
    <property type="entry name" value="REC"/>
    <property type="match status" value="1"/>
</dbReference>
<comment type="catalytic activity">
    <reaction evidence="1">
        <text>ATP + protein L-histidine = ADP + protein N-phospho-L-histidine.</text>
        <dbReference type="EC" id="2.7.13.3"/>
    </reaction>
</comment>
<keyword evidence="5" id="KW-0418">Kinase</keyword>
<reference evidence="10" key="1">
    <citation type="submission" date="2018-12" db="EMBL/GenBank/DDBJ databases">
        <authorList>
            <person name="Will S."/>
            <person name="Neumann-Schaal M."/>
            <person name="Henke P."/>
        </authorList>
    </citation>
    <scope>NUCLEOTIDE SEQUENCE</scope>
    <source>
        <strain evidence="10">PCC 7102</strain>
    </source>
</reference>
<evidence type="ECO:0000256" key="6">
    <source>
        <dbReference type="ARBA" id="ARBA00023012"/>
    </source>
</evidence>
<evidence type="ECO:0000256" key="3">
    <source>
        <dbReference type="ARBA" id="ARBA00022553"/>
    </source>
</evidence>
<keyword evidence="3 7" id="KW-0597">Phosphoprotein</keyword>
<dbReference type="InterPro" id="IPR036890">
    <property type="entry name" value="HATPase_C_sf"/>
</dbReference>
<feature type="modified residue" description="4-aspartylphosphate" evidence="7">
    <location>
        <position position="57"/>
    </location>
</feature>
<comment type="caution">
    <text evidence="10">The sequence shown here is derived from an EMBL/GenBank/DDBJ whole genome shotgun (WGS) entry which is preliminary data.</text>
</comment>
<gene>
    <name evidence="10" type="ORF">DSM106972_032640</name>
</gene>
<dbReference type="PRINTS" id="PR00344">
    <property type="entry name" value="BCTRLSENSOR"/>
</dbReference>
<dbReference type="SUPFAM" id="SSF52172">
    <property type="entry name" value="CheY-like"/>
    <property type="match status" value="1"/>
</dbReference>
<evidence type="ECO:0000256" key="7">
    <source>
        <dbReference type="PROSITE-ProRule" id="PRU00169"/>
    </source>
</evidence>
<sequence length="428" mass="47720">MNNTVQNLILIVDDNPTNVKVLFECLKSAGHRVLVAQTGESALEKVQLVSPDLILLDVMMPGINGFETCQHLKASQSTQDIPVVFMTALSDTEEKVKGFSVGAVDYITKPFQREEVLARVNTHLQLRNLTRKLEQLVSERTYELTATLEKLQDSQLQLIQNEKMSSLGNLVAGVAHEINNPIGFISGNLDQALIAVQDVIECLRLYQQEVPVRETIQKKITEVDLEYLIEDLPKMLNSMKIGCDRIREISTSLRTFSRSDTDDKVSADIHEGIDSTLMILSHRLKANETRPEIQIIKNYCSIPKVPCYLGQLNQVFMNILANAIDSFEEANQNSTYSEIVENPNVITISTATNHQQMIISIKDNGYGMAPGIKKRIFDHLYTTKPIGQGTGLGLSICKQIIESKHQGQLTVESELGKGSLFTIILPIV</sequence>
<feature type="domain" description="Histidine kinase" evidence="8">
    <location>
        <begin position="173"/>
        <end position="428"/>
    </location>
</feature>
<organism evidence="10 11">
    <name type="scientific">Dulcicalothrix desertica PCC 7102</name>
    <dbReference type="NCBI Taxonomy" id="232991"/>
    <lineage>
        <taxon>Bacteria</taxon>
        <taxon>Bacillati</taxon>
        <taxon>Cyanobacteriota</taxon>
        <taxon>Cyanophyceae</taxon>
        <taxon>Nostocales</taxon>
        <taxon>Calotrichaceae</taxon>
        <taxon>Dulcicalothrix</taxon>
    </lineage>
</organism>
<dbReference type="Pfam" id="PF02518">
    <property type="entry name" value="HATPase_c"/>
    <property type="match status" value="1"/>
</dbReference>
<dbReference type="Proteomes" id="UP000271624">
    <property type="component" value="Unassembled WGS sequence"/>
</dbReference>
<dbReference type="GO" id="GO:0000155">
    <property type="term" value="F:phosphorelay sensor kinase activity"/>
    <property type="evidence" value="ECO:0007669"/>
    <property type="project" value="InterPro"/>
</dbReference>
<dbReference type="GO" id="GO:0009927">
    <property type="term" value="F:histidine phosphotransfer kinase activity"/>
    <property type="evidence" value="ECO:0007669"/>
    <property type="project" value="TreeGrafter"/>
</dbReference>
<dbReference type="GO" id="GO:0005886">
    <property type="term" value="C:plasma membrane"/>
    <property type="evidence" value="ECO:0007669"/>
    <property type="project" value="TreeGrafter"/>
</dbReference>
<dbReference type="Gene3D" id="3.30.565.10">
    <property type="entry name" value="Histidine kinase-like ATPase, C-terminal domain"/>
    <property type="match status" value="1"/>
</dbReference>
<dbReference type="InterPro" id="IPR036097">
    <property type="entry name" value="HisK_dim/P_sf"/>
</dbReference>
<evidence type="ECO:0000259" key="9">
    <source>
        <dbReference type="PROSITE" id="PS50110"/>
    </source>
</evidence>
<dbReference type="Gene3D" id="1.10.287.130">
    <property type="match status" value="1"/>
</dbReference>
<dbReference type="InterPro" id="IPR005467">
    <property type="entry name" value="His_kinase_dom"/>
</dbReference>
<proteinExistence type="predicted"/>
<dbReference type="PROSITE" id="PS50110">
    <property type="entry name" value="RESPONSE_REGULATORY"/>
    <property type="match status" value="1"/>
</dbReference>